<dbReference type="Gene3D" id="1.10.3210.10">
    <property type="entry name" value="Hypothetical protein af1432"/>
    <property type="match status" value="1"/>
</dbReference>
<dbReference type="EMBL" id="JAHLFV010000067">
    <property type="protein sequence ID" value="MBU3849512.1"/>
    <property type="molecule type" value="Genomic_DNA"/>
</dbReference>
<name>A0A9E2NYE0_9SPIR</name>
<accession>A0A9E2NYE0</accession>
<sequence>MSDYIRTSSGVKFYPLNPDPQGILIEDIAHALSLLCRGNGHVKVFFSVGQHCIHCAKEAEQRGYSTRLILACLLHDASEAYLSDITRPVKQYLQDYCRYEEHLLEVIYKKFLGSPLSQEEQKLVKIIDDDMLYYDLRDLLNEFVNKSGNDSVGELVNNSVSGQEPRTAPVMYSSFSYKKRPFKEVEEEYLSLFRKYSDALLQESEKIKGIL</sequence>
<evidence type="ECO:0000313" key="2">
    <source>
        <dbReference type="Proteomes" id="UP000823914"/>
    </source>
</evidence>
<protein>
    <recommendedName>
        <fullName evidence="3">Phosphohydrolase</fullName>
    </recommendedName>
</protein>
<proteinExistence type="predicted"/>
<evidence type="ECO:0008006" key="3">
    <source>
        <dbReference type="Google" id="ProtNLM"/>
    </source>
</evidence>
<dbReference type="SUPFAM" id="SSF109604">
    <property type="entry name" value="HD-domain/PDEase-like"/>
    <property type="match status" value="1"/>
</dbReference>
<organism evidence="1 2">
    <name type="scientific">Candidatus Treponema excrementipullorum</name>
    <dbReference type="NCBI Taxonomy" id="2838768"/>
    <lineage>
        <taxon>Bacteria</taxon>
        <taxon>Pseudomonadati</taxon>
        <taxon>Spirochaetota</taxon>
        <taxon>Spirochaetia</taxon>
        <taxon>Spirochaetales</taxon>
        <taxon>Treponemataceae</taxon>
        <taxon>Treponema</taxon>
    </lineage>
</organism>
<comment type="caution">
    <text evidence="1">The sequence shown here is derived from an EMBL/GenBank/DDBJ whole genome shotgun (WGS) entry which is preliminary data.</text>
</comment>
<reference evidence="1" key="2">
    <citation type="submission" date="2021-04" db="EMBL/GenBank/DDBJ databases">
        <authorList>
            <person name="Gilroy R."/>
        </authorList>
    </citation>
    <scope>NUCLEOTIDE SEQUENCE</scope>
    <source>
        <strain evidence="1">Gambia15-2214</strain>
    </source>
</reference>
<reference evidence="1" key="1">
    <citation type="journal article" date="2021" name="PeerJ">
        <title>Extensive microbial diversity within the chicken gut microbiome revealed by metagenomics and culture.</title>
        <authorList>
            <person name="Gilroy R."/>
            <person name="Ravi A."/>
            <person name="Getino M."/>
            <person name="Pursley I."/>
            <person name="Horton D.L."/>
            <person name="Alikhan N.F."/>
            <person name="Baker D."/>
            <person name="Gharbi K."/>
            <person name="Hall N."/>
            <person name="Watson M."/>
            <person name="Adriaenssens E.M."/>
            <person name="Foster-Nyarko E."/>
            <person name="Jarju S."/>
            <person name="Secka A."/>
            <person name="Antonio M."/>
            <person name="Oren A."/>
            <person name="Chaudhuri R.R."/>
            <person name="La Ragione R."/>
            <person name="Hildebrand F."/>
            <person name="Pallen M.J."/>
        </authorList>
    </citation>
    <scope>NUCLEOTIDE SEQUENCE</scope>
    <source>
        <strain evidence="1">Gambia15-2214</strain>
    </source>
</reference>
<gene>
    <name evidence="1" type="ORF">IAA16_02980</name>
</gene>
<evidence type="ECO:0000313" key="1">
    <source>
        <dbReference type="EMBL" id="MBU3849512.1"/>
    </source>
</evidence>
<dbReference type="AlphaFoldDB" id="A0A9E2NYE0"/>
<dbReference type="Proteomes" id="UP000823914">
    <property type="component" value="Unassembled WGS sequence"/>
</dbReference>